<comment type="caution">
    <text evidence="2">The sequence shown here is derived from an EMBL/GenBank/DDBJ whole genome shotgun (WGS) entry which is preliminary data.</text>
</comment>
<gene>
    <name evidence="2" type="ORF">LPJ61_006919</name>
</gene>
<sequence length="129" mass="14014">MDTAGATQGGRRRLFSRRELRHRGTRIVRVGSDNVLQANRGQYNFAARDSAESLQPSLTGPVDPDRESIATYSQDGSEGGSNTRSKPEAVDTDGDERHALGAAAGTPPSPRGRPLHKLTHMSEKAHRLR</sequence>
<reference evidence="2" key="1">
    <citation type="submission" date="2022-07" db="EMBL/GenBank/DDBJ databases">
        <title>Phylogenomic reconstructions and comparative analyses of Kickxellomycotina fungi.</title>
        <authorList>
            <person name="Reynolds N.K."/>
            <person name="Stajich J.E."/>
            <person name="Barry K."/>
            <person name="Grigoriev I.V."/>
            <person name="Crous P."/>
            <person name="Smith M.E."/>
        </authorList>
    </citation>
    <scope>NUCLEOTIDE SEQUENCE</scope>
    <source>
        <strain evidence="2">BCRC 34381</strain>
    </source>
</reference>
<name>A0A9W7XRJ5_9FUNG</name>
<dbReference type="OrthoDB" id="5575902at2759"/>
<evidence type="ECO:0000313" key="2">
    <source>
        <dbReference type="EMBL" id="KAJ1718041.1"/>
    </source>
</evidence>
<evidence type="ECO:0000313" key="3">
    <source>
        <dbReference type="Proteomes" id="UP001143981"/>
    </source>
</evidence>
<accession>A0A9W7XRJ5</accession>
<organism evidence="2 3">
    <name type="scientific">Coemansia biformis</name>
    <dbReference type="NCBI Taxonomy" id="1286918"/>
    <lineage>
        <taxon>Eukaryota</taxon>
        <taxon>Fungi</taxon>
        <taxon>Fungi incertae sedis</taxon>
        <taxon>Zoopagomycota</taxon>
        <taxon>Kickxellomycotina</taxon>
        <taxon>Kickxellomycetes</taxon>
        <taxon>Kickxellales</taxon>
        <taxon>Kickxellaceae</taxon>
        <taxon>Coemansia</taxon>
    </lineage>
</organism>
<feature type="non-terminal residue" evidence="2">
    <location>
        <position position="129"/>
    </location>
</feature>
<dbReference type="EMBL" id="JANBOI010003988">
    <property type="protein sequence ID" value="KAJ1718041.1"/>
    <property type="molecule type" value="Genomic_DNA"/>
</dbReference>
<dbReference type="Proteomes" id="UP001143981">
    <property type="component" value="Unassembled WGS sequence"/>
</dbReference>
<dbReference type="AlphaFoldDB" id="A0A9W7XRJ5"/>
<evidence type="ECO:0000256" key="1">
    <source>
        <dbReference type="SAM" id="MobiDB-lite"/>
    </source>
</evidence>
<feature type="compositionally biased region" description="Basic and acidic residues" evidence="1">
    <location>
        <begin position="85"/>
        <end position="99"/>
    </location>
</feature>
<feature type="compositionally biased region" description="Polar residues" evidence="1">
    <location>
        <begin position="70"/>
        <end position="84"/>
    </location>
</feature>
<feature type="region of interest" description="Disordered" evidence="1">
    <location>
        <begin position="47"/>
        <end position="129"/>
    </location>
</feature>
<feature type="compositionally biased region" description="Basic and acidic residues" evidence="1">
    <location>
        <begin position="120"/>
        <end position="129"/>
    </location>
</feature>
<protein>
    <submittedName>
        <fullName evidence="2">Uncharacterized protein</fullName>
    </submittedName>
</protein>
<proteinExistence type="predicted"/>
<keyword evidence="3" id="KW-1185">Reference proteome</keyword>